<evidence type="ECO:0000313" key="2">
    <source>
        <dbReference type="EMBL" id="KAJ4834931.1"/>
    </source>
</evidence>
<gene>
    <name evidence="2" type="ORF">Tsubulata_020895</name>
</gene>
<proteinExistence type="predicted"/>
<name>A0A9Q0JA07_9ROSI</name>
<feature type="compositionally biased region" description="Low complexity" evidence="1">
    <location>
        <begin position="196"/>
        <end position="211"/>
    </location>
</feature>
<feature type="compositionally biased region" description="Low complexity" evidence="1">
    <location>
        <begin position="136"/>
        <end position="147"/>
    </location>
</feature>
<reference evidence="2" key="1">
    <citation type="submission" date="2022-02" db="EMBL/GenBank/DDBJ databases">
        <authorList>
            <person name="Henning P.M."/>
            <person name="McCubbin A.G."/>
            <person name="Shore J.S."/>
        </authorList>
    </citation>
    <scope>NUCLEOTIDE SEQUENCE</scope>
    <source>
        <strain evidence="2">F60SS</strain>
        <tissue evidence="2">Leaves</tissue>
    </source>
</reference>
<keyword evidence="3" id="KW-1185">Reference proteome</keyword>
<feature type="region of interest" description="Disordered" evidence="1">
    <location>
        <begin position="81"/>
        <end position="212"/>
    </location>
</feature>
<feature type="compositionally biased region" description="Polar residues" evidence="1">
    <location>
        <begin position="104"/>
        <end position="123"/>
    </location>
</feature>
<evidence type="ECO:0000256" key="1">
    <source>
        <dbReference type="SAM" id="MobiDB-lite"/>
    </source>
</evidence>
<accession>A0A9Q0JA07</accession>
<protein>
    <submittedName>
        <fullName evidence="2">Uncharacterized protein</fullName>
    </submittedName>
</protein>
<reference evidence="2" key="2">
    <citation type="journal article" date="2023" name="Plants (Basel)">
        <title>Annotation of the Turnera subulata (Passifloraceae) Draft Genome Reveals the S-Locus Evolved after the Divergence of Turneroideae from Passifloroideae in a Stepwise Manner.</title>
        <authorList>
            <person name="Henning P.M."/>
            <person name="Roalson E.H."/>
            <person name="Mir W."/>
            <person name="McCubbin A.G."/>
            <person name="Shore J.S."/>
        </authorList>
    </citation>
    <scope>NUCLEOTIDE SEQUENCE</scope>
    <source>
        <strain evidence="2">F60SS</strain>
    </source>
</reference>
<organism evidence="2 3">
    <name type="scientific">Turnera subulata</name>
    <dbReference type="NCBI Taxonomy" id="218843"/>
    <lineage>
        <taxon>Eukaryota</taxon>
        <taxon>Viridiplantae</taxon>
        <taxon>Streptophyta</taxon>
        <taxon>Embryophyta</taxon>
        <taxon>Tracheophyta</taxon>
        <taxon>Spermatophyta</taxon>
        <taxon>Magnoliopsida</taxon>
        <taxon>eudicotyledons</taxon>
        <taxon>Gunneridae</taxon>
        <taxon>Pentapetalae</taxon>
        <taxon>rosids</taxon>
        <taxon>fabids</taxon>
        <taxon>Malpighiales</taxon>
        <taxon>Passifloraceae</taxon>
        <taxon>Turnera</taxon>
    </lineage>
</organism>
<sequence length="251" mass="26925">MWMRVIFNGKYGWEVTDPEGDRTQTNRVLQAPVITANKAGRPKTKRIREEGELTIHGGTKLTRRGRKKRCGICQTLGHTRKSCKQRNGNQGGGSHGNENVGANMPSNVASITPTNPTHGSNVGANAPPANSHASGTTTARINRATATSHASSNAPIRTSPRLNHATASVIPAANATTTTNVPIRRSPRINREKTTPSASAPASAPVQKPPSRTLSFVSQVAVTNKRTQQLLGCIKDTAALKQPKKKRVRRE</sequence>
<dbReference type="Proteomes" id="UP001141552">
    <property type="component" value="Unassembled WGS sequence"/>
</dbReference>
<dbReference type="AlphaFoldDB" id="A0A9Q0JA07"/>
<evidence type="ECO:0000313" key="3">
    <source>
        <dbReference type="Proteomes" id="UP001141552"/>
    </source>
</evidence>
<dbReference type="EMBL" id="JAKUCV010004575">
    <property type="protein sequence ID" value="KAJ4834931.1"/>
    <property type="molecule type" value="Genomic_DNA"/>
</dbReference>
<comment type="caution">
    <text evidence="2">The sequence shown here is derived from an EMBL/GenBank/DDBJ whole genome shotgun (WGS) entry which is preliminary data.</text>
</comment>